<accession>A0A9P7A368</accession>
<dbReference type="InterPro" id="IPR039646">
    <property type="entry name" value="ZNHIT2"/>
</dbReference>
<keyword evidence="5" id="KW-1185">Reference proteome</keyword>
<keyword evidence="1" id="KW-0862">Zinc</keyword>
<dbReference type="Pfam" id="PF04438">
    <property type="entry name" value="zf-HIT"/>
    <property type="match status" value="1"/>
</dbReference>
<dbReference type="PANTHER" id="PTHR15555:SF0">
    <property type="entry name" value="ZINC FINGER HIT DOMAIN-CONTAINING PROTEIN 2"/>
    <property type="match status" value="1"/>
</dbReference>
<proteinExistence type="predicted"/>
<dbReference type="CDD" id="cd23024">
    <property type="entry name" value="zf-HIT_ZNHIT2-3"/>
    <property type="match status" value="1"/>
</dbReference>
<gene>
    <name evidence="4" type="ORF">EV702DRAFT_1076312</name>
</gene>
<dbReference type="Proteomes" id="UP000714275">
    <property type="component" value="Unassembled WGS sequence"/>
</dbReference>
<keyword evidence="1" id="KW-0479">Metal-binding</keyword>
<dbReference type="PANTHER" id="PTHR15555">
    <property type="entry name" value="ZINC FINGER HIT DOMAIN CONTAINING PROTEIN 2 PROTEIN FON -RELATED"/>
    <property type="match status" value="1"/>
</dbReference>
<evidence type="ECO:0000313" key="4">
    <source>
        <dbReference type="EMBL" id="KAG1780920.1"/>
    </source>
</evidence>
<organism evidence="4 5">
    <name type="scientific">Suillus placidus</name>
    <dbReference type="NCBI Taxonomy" id="48579"/>
    <lineage>
        <taxon>Eukaryota</taxon>
        <taxon>Fungi</taxon>
        <taxon>Dikarya</taxon>
        <taxon>Basidiomycota</taxon>
        <taxon>Agaricomycotina</taxon>
        <taxon>Agaricomycetes</taxon>
        <taxon>Agaricomycetidae</taxon>
        <taxon>Boletales</taxon>
        <taxon>Suillineae</taxon>
        <taxon>Suillaceae</taxon>
        <taxon>Suillus</taxon>
    </lineage>
</organism>
<keyword evidence="1" id="KW-0863">Zinc-finger</keyword>
<protein>
    <recommendedName>
        <fullName evidence="3">HIT-type domain-containing protein</fullName>
    </recommendedName>
</protein>
<evidence type="ECO:0000256" key="1">
    <source>
        <dbReference type="PROSITE-ProRule" id="PRU00453"/>
    </source>
</evidence>
<dbReference type="Gene3D" id="3.30.60.190">
    <property type="match status" value="1"/>
</dbReference>
<dbReference type="InterPro" id="IPR007529">
    <property type="entry name" value="Znf_HIT"/>
</dbReference>
<evidence type="ECO:0000259" key="3">
    <source>
        <dbReference type="PROSITE" id="PS51083"/>
    </source>
</evidence>
<dbReference type="PROSITE" id="PS51083">
    <property type="entry name" value="ZF_HIT"/>
    <property type="match status" value="1"/>
</dbReference>
<feature type="domain" description="HIT-type" evidence="3">
    <location>
        <begin position="23"/>
        <end position="56"/>
    </location>
</feature>
<evidence type="ECO:0000256" key="2">
    <source>
        <dbReference type="SAM" id="MobiDB-lite"/>
    </source>
</evidence>
<sequence length="429" mass="47273">MNEAEQIRVREDDSNSAEGKVLCGICRRQFSRYTCPGCNVSYCSLTCFRSEAHSQCSEAFYRKEIQTSIETKSSKIHEERDKMLELLKRLEEQTQEEDSSLLRDQDESDSDSNDLVSRFADVDISSASSDELLRLMTKEEIDKFFNVLRHPTSQLAQQLLSSEELQSVRQEPWWEASLGGPPSESIRYGSKPALMEVPLDLVKRQASSPSLIYNVCAVLVAYAFATRHLSVSPLSSAENDALDETEARRIISQAVPFLVARQSQVLYSTLSSAVTDVWSRFDPGIVGAESLSVLLHDLFIIARPRLVVTASSNNTSLGEHQSDTLLAALSDLSGLFAPRSISVPSHIQMKLRFYAAQVLSTPQLVLRALANELQNYARALKAEAGSVMGNPSLQGKNLGASQPKPASNPDITTSGRSFGLSIADSECLQ</sequence>
<dbReference type="SUPFAM" id="SSF144232">
    <property type="entry name" value="HIT/MYND zinc finger-like"/>
    <property type="match status" value="1"/>
</dbReference>
<comment type="caution">
    <text evidence="4">The sequence shown here is derived from an EMBL/GenBank/DDBJ whole genome shotgun (WGS) entry which is preliminary data.</text>
</comment>
<dbReference type="OrthoDB" id="18412at2759"/>
<name>A0A9P7A368_9AGAM</name>
<dbReference type="EMBL" id="JABBWD010000007">
    <property type="protein sequence ID" value="KAG1780920.1"/>
    <property type="molecule type" value="Genomic_DNA"/>
</dbReference>
<dbReference type="GO" id="GO:0008270">
    <property type="term" value="F:zinc ion binding"/>
    <property type="evidence" value="ECO:0007669"/>
    <property type="project" value="UniProtKB-UniRule"/>
</dbReference>
<evidence type="ECO:0000313" key="5">
    <source>
        <dbReference type="Proteomes" id="UP000714275"/>
    </source>
</evidence>
<reference evidence="4" key="1">
    <citation type="journal article" date="2020" name="New Phytol.">
        <title>Comparative genomics reveals dynamic genome evolution in host specialist ectomycorrhizal fungi.</title>
        <authorList>
            <person name="Lofgren L.A."/>
            <person name="Nguyen N.H."/>
            <person name="Vilgalys R."/>
            <person name="Ruytinx J."/>
            <person name="Liao H.L."/>
            <person name="Branco S."/>
            <person name="Kuo A."/>
            <person name="LaButti K."/>
            <person name="Lipzen A."/>
            <person name="Andreopoulos W."/>
            <person name="Pangilinan J."/>
            <person name="Riley R."/>
            <person name="Hundley H."/>
            <person name="Na H."/>
            <person name="Barry K."/>
            <person name="Grigoriev I.V."/>
            <person name="Stajich J.E."/>
            <person name="Kennedy P.G."/>
        </authorList>
    </citation>
    <scope>NUCLEOTIDE SEQUENCE</scope>
    <source>
        <strain evidence="4">DOB743</strain>
    </source>
</reference>
<feature type="region of interest" description="Disordered" evidence="2">
    <location>
        <begin position="391"/>
        <end position="417"/>
    </location>
</feature>
<dbReference type="AlphaFoldDB" id="A0A9P7A368"/>